<name>A0ABD3CMA5_9LAMI</name>
<dbReference type="AlphaFoldDB" id="A0ABD3CMA5"/>
<dbReference type="EMBL" id="JAVIJP010000032">
    <property type="protein sequence ID" value="KAL3631086.1"/>
    <property type="molecule type" value="Genomic_DNA"/>
</dbReference>
<keyword evidence="2" id="KW-1185">Reference proteome</keyword>
<sequence>MIRGFTSSDQFELQKGLSPVTNILKNERRDYEAFCLDEARRAASNFYES</sequence>
<evidence type="ECO:0000313" key="2">
    <source>
        <dbReference type="Proteomes" id="UP001632038"/>
    </source>
</evidence>
<dbReference type="Proteomes" id="UP001632038">
    <property type="component" value="Unassembled WGS sequence"/>
</dbReference>
<accession>A0ABD3CMA5</accession>
<gene>
    <name evidence="1" type="ORF">CASFOL_024070</name>
</gene>
<proteinExistence type="predicted"/>
<comment type="caution">
    <text evidence="1">The sequence shown here is derived from an EMBL/GenBank/DDBJ whole genome shotgun (WGS) entry which is preliminary data.</text>
</comment>
<protein>
    <submittedName>
        <fullName evidence="1">Uncharacterized protein</fullName>
    </submittedName>
</protein>
<evidence type="ECO:0000313" key="1">
    <source>
        <dbReference type="EMBL" id="KAL3631086.1"/>
    </source>
</evidence>
<reference evidence="2" key="1">
    <citation type="journal article" date="2024" name="IScience">
        <title>Strigolactones Initiate the Formation of Haustorium-like Structures in Castilleja.</title>
        <authorList>
            <person name="Buerger M."/>
            <person name="Peterson D."/>
            <person name="Chory J."/>
        </authorList>
    </citation>
    <scope>NUCLEOTIDE SEQUENCE [LARGE SCALE GENOMIC DNA]</scope>
</reference>
<organism evidence="1 2">
    <name type="scientific">Castilleja foliolosa</name>
    <dbReference type="NCBI Taxonomy" id="1961234"/>
    <lineage>
        <taxon>Eukaryota</taxon>
        <taxon>Viridiplantae</taxon>
        <taxon>Streptophyta</taxon>
        <taxon>Embryophyta</taxon>
        <taxon>Tracheophyta</taxon>
        <taxon>Spermatophyta</taxon>
        <taxon>Magnoliopsida</taxon>
        <taxon>eudicotyledons</taxon>
        <taxon>Gunneridae</taxon>
        <taxon>Pentapetalae</taxon>
        <taxon>asterids</taxon>
        <taxon>lamiids</taxon>
        <taxon>Lamiales</taxon>
        <taxon>Orobanchaceae</taxon>
        <taxon>Pedicularideae</taxon>
        <taxon>Castillejinae</taxon>
        <taxon>Castilleja</taxon>
    </lineage>
</organism>